<organism evidence="2">
    <name type="scientific">viral metagenome</name>
    <dbReference type="NCBI Taxonomy" id="1070528"/>
    <lineage>
        <taxon>unclassified sequences</taxon>
        <taxon>metagenomes</taxon>
        <taxon>organismal metagenomes</taxon>
    </lineage>
</organism>
<evidence type="ECO:0000313" key="2">
    <source>
        <dbReference type="EMBL" id="QHT27900.1"/>
    </source>
</evidence>
<proteinExistence type="predicted"/>
<keyword evidence="1" id="KW-0472">Membrane</keyword>
<dbReference type="AlphaFoldDB" id="A0A6C0EHP5"/>
<accession>A0A6C0EHP5</accession>
<protein>
    <submittedName>
        <fullName evidence="2">Uncharacterized protein</fullName>
    </submittedName>
</protein>
<dbReference type="EMBL" id="MN738844">
    <property type="protein sequence ID" value="QHT27900.1"/>
    <property type="molecule type" value="Genomic_DNA"/>
</dbReference>
<name>A0A6C0EHP5_9ZZZZ</name>
<evidence type="ECO:0000256" key="1">
    <source>
        <dbReference type="SAM" id="Phobius"/>
    </source>
</evidence>
<feature type="transmembrane region" description="Helical" evidence="1">
    <location>
        <begin position="27"/>
        <end position="47"/>
    </location>
</feature>
<feature type="transmembrane region" description="Helical" evidence="1">
    <location>
        <begin position="6"/>
        <end position="22"/>
    </location>
</feature>
<keyword evidence="1" id="KW-1133">Transmembrane helix</keyword>
<sequence>MDELMAIFLIFILLIAIGYLMFNIKGLFDILIIFGLLCVLMHINTYVY</sequence>
<reference evidence="2" key="1">
    <citation type="journal article" date="2020" name="Nature">
        <title>Giant virus diversity and host interactions through global metagenomics.</title>
        <authorList>
            <person name="Schulz F."/>
            <person name="Roux S."/>
            <person name="Paez-Espino D."/>
            <person name="Jungbluth S."/>
            <person name="Walsh D.A."/>
            <person name="Denef V.J."/>
            <person name="McMahon K.D."/>
            <person name="Konstantinidis K.T."/>
            <person name="Eloe-Fadrosh E.A."/>
            <person name="Kyrpides N.C."/>
            <person name="Woyke T."/>
        </authorList>
    </citation>
    <scope>NUCLEOTIDE SEQUENCE</scope>
    <source>
        <strain evidence="2">GVMAG-M-3300000115-19</strain>
    </source>
</reference>
<keyword evidence="1" id="KW-0812">Transmembrane</keyword>